<dbReference type="PROSITE" id="PS00502">
    <property type="entry name" value="POLYGALACTURONASE"/>
    <property type="match status" value="1"/>
</dbReference>
<proteinExistence type="inferred from homology"/>
<evidence type="ECO:0000256" key="6">
    <source>
        <dbReference type="ARBA" id="ARBA00022801"/>
    </source>
</evidence>
<sequence>MRFDPFKISALAVCLATPAMARHAHASHSHVTRQQPTPCIPKAGGANTVDDVPAIESAMAACPSGTVLIPPQSTYHINSELQFTKCAGCTLQVEGTLLVSDDTKAWSGKEAVFNLEDVKGVSIVSTTGTGIIDGNGQAAWDLLDSEKDYSRVKCLIYLTGKTSDVKVAGITLKNPPNVFTSVKNRVTNVAYADLTLTAISNSKALPKNTDGFDLAGVGIQITNTTVVNGDDCIAVQNGAADVTVIGIQCTGSHGLSIGSIGKTAGEVDTVKNILFRDAKMTKCSKAAGIKIYSGGYGTADVSNVTWENVQVDESSYGFQLQSCYGSDDKECASKPSAAKLTDIVVKDFSGTTDQHNAPVVASINCPAKGTCGLSLTDMNIKTPSGEAEYQCANTAEIGVECVPGASG</sequence>
<dbReference type="PANTHER" id="PTHR31736:SF9">
    <property type="entry name" value="ENDO-XYLOGALACTURONAN HYDROLASE A-RELATED"/>
    <property type="match status" value="1"/>
</dbReference>
<keyword evidence="9 14" id="KW-0326">Glycosidase</keyword>
<comment type="subcellular location">
    <subcellularLocation>
        <location evidence="1">Secreted</location>
    </subcellularLocation>
</comment>
<evidence type="ECO:0000256" key="7">
    <source>
        <dbReference type="ARBA" id="ARBA00023180"/>
    </source>
</evidence>
<dbReference type="InterPro" id="IPR011050">
    <property type="entry name" value="Pectin_lyase_fold/virulence"/>
</dbReference>
<dbReference type="GO" id="GO:0004650">
    <property type="term" value="F:polygalacturonase activity"/>
    <property type="evidence" value="ECO:0007669"/>
    <property type="project" value="InterPro"/>
</dbReference>
<evidence type="ECO:0000313" key="15">
    <source>
        <dbReference type="EMBL" id="KAE8153795.1"/>
    </source>
</evidence>
<evidence type="ECO:0000256" key="8">
    <source>
        <dbReference type="ARBA" id="ARBA00023277"/>
    </source>
</evidence>
<organism evidence="15 16">
    <name type="scientific">Aspergillus avenaceus</name>
    <dbReference type="NCBI Taxonomy" id="36643"/>
    <lineage>
        <taxon>Eukaryota</taxon>
        <taxon>Fungi</taxon>
        <taxon>Dikarya</taxon>
        <taxon>Ascomycota</taxon>
        <taxon>Pezizomycotina</taxon>
        <taxon>Eurotiomycetes</taxon>
        <taxon>Eurotiomycetidae</taxon>
        <taxon>Eurotiales</taxon>
        <taxon>Aspergillaceae</taxon>
        <taxon>Aspergillus</taxon>
        <taxon>Aspergillus subgen. Circumdati</taxon>
    </lineage>
</organism>
<dbReference type="OrthoDB" id="187139at2759"/>
<dbReference type="PANTHER" id="PTHR31736">
    <property type="match status" value="1"/>
</dbReference>
<evidence type="ECO:0000256" key="11">
    <source>
        <dbReference type="ARBA" id="ARBA00023326"/>
    </source>
</evidence>
<protein>
    <submittedName>
        <fullName evidence="15">Pectin lyase fold/virulence factor</fullName>
    </submittedName>
</protein>
<keyword evidence="10" id="KW-0961">Cell wall biogenesis/degradation</keyword>
<evidence type="ECO:0000256" key="1">
    <source>
        <dbReference type="ARBA" id="ARBA00004613"/>
    </source>
</evidence>
<comment type="function">
    <text evidence="12">Pectinolytic enzyme involved in the degradation of xylogalacturonan (xga), a galacturonan backbone heavily substituted with xylose, and which is one important component of the hairy regions of pectin. Activity requires a galacturonic acid backbone substituted with xylose.</text>
</comment>
<dbReference type="AlphaFoldDB" id="A0A5N6U579"/>
<name>A0A5N6U579_ASPAV</name>
<dbReference type="GO" id="GO:0000272">
    <property type="term" value="P:polysaccharide catabolic process"/>
    <property type="evidence" value="ECO:0007669"/>
    <property type="project" value="UniProtKB-KW"/>
</dbReference>
<evidence type="ECO:0000313" key="16">
    <source>
        <dbReference type="Proteomes" id="UP000325780"/>
    </source>
</evidence>
<dbReference type="EMBL" id="ML742035">
    <property type="protein sequence ID" value="KAE8153795.1"/>
    <property type="molecule type" value="Genomic_DNA"/>
</dbReference>
<keyword evidence="5" id="KW-0677">Repeat</keyword>
<evidence type="ECO:0000256" key="3">
    <source>
        <dbReference type="ARBA" id="ARBA00022525"/>
    </source>
</evidence>
<evidence type="ECO:0000256" key="4">
    <source>
        <dbReference type="ARBA" id="ARBA00022729"/>
    </source>
</evidence>
<feature type="active site" evidence="13">
    <location>
        <position position="253"/>
    </location>
</feature>
<dbReference type="Pfam" id="PF00295">
    <property type="entry name" value="Glyco_hydro_28"/>
    <property type="match status" value="1"/>
</dbReference>
<gene>
    <name evidence="15" type="ORF">BDV25DRAFT_126996</name>
</gene>
<dbReference type="SUPFAM" id="SSF51126">
    <property type="entry name" value="Pectin lyase-like"/>
    <property type="match status" value="1"/>
</dbReference>
<keyword evidence="6 14" id="KW-0378">Hydrolase</keyword>
<evidence type="ECO:0000256" key="2">
    <source>
        <dbReference type="ARBA" id="ARBA00008834"/>
    </source>
</evidence>
<evidence type="ECO:0000256" key="13">
    <source>
        <dbReference type="PROSITE-ProRule" id="PRU10052"/>
    </source>
</evidence>
<keyword evidence="15" id="KW-0456">Lyase</keyword>
<keyword evidence="3" id="KW-0964">Secreted</keyword>
<evidence type="ECO:0000256" key="5">
    <source>
        <dbReference type="ARBA" id="ARBA00022737"/>
    </source>
</evidence>
<dbReference type="InterPro" id="IPR012334">
    <property type="entry name" value="Pectin_lyas_fold"/>
</dbReference>
<dbReference type="InterPro" id="IPR000743">
    <property type="entry name" value="Glyco_hydro_28"/>
</dbReference>
<evidence type="ECO:0000256" key="9">
    <source>
        <dbReference type="ARBA" id="ARBA00023295"/>
    </source>
</evidence>
<keyword evidence="8" id="KW-0119">Carbohydrate metabolism</keyword>
<evidence type="ECO:0000256" key="10">
    <source>
        <dbReference type="ARBA" id="ARBA00023316"/>
    </source>
</evidence>
<keyword evidence="16" id="KW-1185">Reference proteome</keyword>
<keyword evidence="7" id="KW-0325">Glycoprotein</keyword>
<keyword evidence="4" id="KW-0732">Signal</keyword>
<comment type="similarity">
    <text evidence="2 14">Belongs to the glycosyl hydrolase 28 family.</text>
</comment>
<evidence type="ECO:0000256" key="14">
    <source>
        <dbReference type="RuleBase" id="RU361169"/>
    </source>
</evidence>
<accession>A0A5N6U579</accession>
<dbReference type="Gene3D" id="2.160.20.10">
    <property type="entry name" value="Single-stranded right-handed beta-helix, Pectin lyase-like"/>
    <property type="match status" value="1"/>
</dbReference>
<keyword evidence="11" id="KW-0624">Polysaccharide degradation</keyword>
<dbReference type="GO" id="GO:0071555">
    <property type="term" value="P:cell wall organization"/>
    <property type="evidence" value="ECO:0007669"/>
    <property type="project" value="UniProtKB-KW"/>
</dbReference>
<dbReference type="Proteomes" id="UP000325780">
    <property type="component" value="Unassembled WGS sequence"/>
</dbReference>
<evidence type="ECO:0000256" key="12">
    <source>
        <dbReference type="ARBA" id="ARBA00037278"/>
    </source>
</evidence>
<dbReference type="GO" id="GO:0016829">
    <property type="term" value="F:lyase activity"/>
    <property type="evidence" value="ECO:0007669"/>
    <property type="project" value="UniProtKB-KW"/>
</dbReference>
<reference evidence="15 16" key="1">
    <citation type="submission" date="2019-04" db="EMBL/GenBank/DDBJ databases">
        <title>Friends and foes A comparative genomics study of 23 Aspergillus species from section Flavi.</title>
        <authorList>
            <consortium name="DOE Joint Genome Institute"/>
            <person name="Kjaerbolling I."/>
            <person name="Vesth T."/>
            <person name="Frisvad J.C."/>
            <person name="Nybo J.L."/>
            <person name="Theobald S."/>
            <person name="Kildgaard S."/>
            <person name="Isbrandt T."/>
            <person name="Kuo A."/>
            <person name="Sato A."/>
            <person name="Lyhne E.K."/>
            <person name="Kogle M.E."/>
            <person name="Wiebenga A."/>
            <person name="Kun R.S."/>
            <person name="Lubbers R.J."/>
            <person name="Makela M.R."/>
            <person name="Barry K."/>
            <person name="Chovatia M."/>
            <person name="Clum A."/>
            <person name="Daum C."/>
            <person name="Haridas S."/>
            <person name="He G."/>
            <person name="LaButti K."/>
            <person name="Lipzen A."/>
            <person name="Mondo S."/>
            <person name="Riley R."/>
            <person name="Salamov A."/>
            <person name="Simmons B.A."/>
            <person name="Magnuson J.K."/>
            <person name="Henrissat B."/>
            <person name="Mortensen U.H."/>
            <person name="Larsen T.O."/>
            <person name="Devries R.P."/>
            <person name="Grigoriev I.V."/>
            <person name="Machida M."/>
            <person name="Baker S.E."/>
            <person name="Andersen M.R."/>
        </authorList>
    </citation>
    <scope>NUCLEOTIDE SEQUENCE [LARGE SCALE GENOMIC DNA]</scope>
    <source>
        <strain evidence="15 16">IBT 18842</strain>
    </source>
</reference>
<dbReference type="GO" id="GO:0005576">
    <property type="term" value="C:extracellular region"/>
    <property type="evidence" value="ECO:0007669"/>
    <property type="project" value="UniProtKB-SubCell"/>
</dbReference>